<accession>A0A9Q0IHR2</accession>
<evidence type="ECO:0000256" key="4">
    <source>
        <dbReference type="ARBA" id="ARBA00023018"/>
    </source>
</evidence>
<evidence type="ECO:0000256" key="6">
    <source>
        <dbReference type="ARBA" id="ARBA00034103"/>
    </source>
</evidence>
<comment type="caution">
    <text evidence="12">The sequence shown here is derived from an EMBL/GenBank/DDBJ whole genome shotgun (WGS) entry which is preliminary data.</text>
</comment>
<evidence type="ECO:0000259" key="11">
    <source>
        <dbReference type="PROSITE" id="PS50892"/>
    </source>
</evidence>
<dbReference type="InterPro" id="IPR042855">
    <property type="entry name" value="V_SNARE_CC"/>
</dbReference>
<sequence length="220" mass="24880">MCHRVRMHSIPELKKVDRWTEKRSMFGVYDNVGILGDFKAHPKDLIVAPCWLKAFQGNELQRLIRKRKMVGERMMTQDKLNIDKRIRFLYRRFNRVGKSAPDAAAAAPGGAPGAPGAPGPDGAPPGPPNTSSNRRLQQTQAQVEEVVDIMRVNVDKVLERDQKLSELDDRADALQAGASQFESCAAKLKNKYWWKNCKMMIMMGIIGVIVVGILFLYFFY</sequence>
<keyword evidence="8" id="KW-0175">Coiled coil</keyword>
<keyword evidence="5 10" id="KW-0472">Membrane</keyword>
<evidence type="ECO:0000256" key="10">
    <source>
        <dbReference type="SAM" id="Phobius"/>
    </source>
</evidence>
<dbReference type="CDD" id="cd15870">
    <property type="entry name" value="R-SNARE_VAMP2"/>
    <property type="match status" value="1"/>
</dbReference>
<dbReference type="GO" id="GO:0016020">
    <property type="term" value="C:membrane"/>
    <property type="evidence" value="ECO:0007669"/>
    <property type="project" value="InterPro"/>
</dbReference>
<dbReference type="PROSITE" id="PS50892">
    <property type="entry name" value="V_SNARE"/>
    <property type="match status" value="1"/>
</dbReference>
<keyword evidence="3 10" id="KW-1133">Transmembrane helix</keyword>
<evidence type="ECO:0000256" key="3">
    <source>
        <dbReference type="ARBA" id="ARBA00022989"/>
    </source>
</evidence>
<dbReference type="EMBL" id="JANIIK010000109">
    <property type="protein sequence ID" value="KAJ3597476.1"/>
    <property type="molecule type" value="Genomic_DNA"/>
</dbReference>
<dbReference type="PANTHER" id="PTHR45701">
    <property type="entry name" value="SYNAPTOBREVIN FAMILY MEMBER"/>
    <property type="match status" value="1"/>
</dbReference>
<dbReference type="PRINTS" id="PR00219">
    <property type="entry name" value="SYNAPTOBREVN"/>
</dbReference>
<keyword evidence="13" id="KW-1185">Reference proteome</keyword>
<evidence type="ECO:0000313" key="12">
    <source>
        <dbReference type="EMBL" id="KAJ3597476.1"/>
    </source>
</evidence>
<feature type="transmembrane region" description="Helical" evidence="10">
    <location>
        <begin position="199"/>
        <end position="219"/>
    </location>
</feature>
<name>A0A9Q0IHR2_9TELE</name>
<dbReference type="OrthoDB" id="10059330at2759"/>
<feature type="compositionally biased region" description="Polar residues" evidence="9">
    <location>
        <begin position="129"/>
        <end position="138"/>
    </location>
</feature>
<evidence type="ECO:0000256" key="8">
    <source>
        <dbReference type="PROSITE-ProRule" id="PRU00290"/>
    </source>
</evidence>
<feature type="compositionally biased region" description="Pro residues" evidence="9">
    <location>
        <begin position="115"/>
        <end position="128"/>
    </location>
</feature>
<keyword evidence="2 10" id="KW-0812">Transmembrane</keyword>
<dbReference type="GO" id="GO:0012505">
    <property type="term" value="C:endomembrane system"/>
    <property type="evidence" value="ECO:0007669"/>
    <property type="project" value="UniProtKB-SubCell"/>
</dbReference>
<evidence type="ECO:0000256" key="9">
    <source>
        <dbReference type="SAM" id="MobiDB-lite"/>
    </source>
</evidence>
<dbReference type="InterPro" id="IPR001388">
    <property type="entry name" value="Synaptobrevin-like"/>
</dbReference>
<proteinExistence type="inferred from homology"/>
<organism evidence="12 13">
    <name type="scientific">Muraenolepis orangiensis</name>
    <name type="common">Patagonian moray cod</name>
    <dbReference type="NCBI Taxonomy" id="630683"/>
    <lineage>
        <taxon>Eukaryota</taxon>
        <taxon>Metazoa</taxon>
        <taxon>Chordata</taxon>
        <taxon>Craniata</taxon>
        <taxon>Vertebrata</taxon>
        <taxon>Euteleostomi</taxon>
        <taxon>Actinopterygii</taxon>
        <taxon>Neopterygii</taxon>
        <taxon>Teleostei</taxon>
        <taxon>Neoteleostei</taxon>
        <taxon>Acanthomorphata</taxon>
        <taxon>Zeiogadaria</taxon>
        <taxon>Gadariae</taxon>
        <taxon>Gadiformes</taxon>
        <taxon>Muraenolepidoidei</taxon>
        <taxon>Muraenolepididae</taxon>
        <taxon>Muraenolepis</taxon>
    </lineage>
</organism>
<gene>
    <name evidence="12" type="ORF">NHX12_000999</name>
</gene>
<evidence type="ECO:0000256" key="2">
    <source>
        <dbReference type="ARBA" id="ARBA00022692"/>
    </source>
</evidence>
<dbReference type="InterPro" id="IPR016444">
    <property type="entry name" value="Synaptobrevin/VAMP"/>
</dbReference>
<dbReference type="InterPro" id="IPR019373">
    <property type="entry name" value="Ribosomal_mL51"/>
</dbReference>
<dbReference type="SUPFAM" id="SSF58038">
    <property type="entry name" value="SNARE fusion complex"/>
    <property type="match status" value="1"/>
</dbReference>
<evidence type="ECO:0000256" key="1">
    <source>
        <dbReference type="ARBA" id="ARBA00008025"/>
    </source>
</evidence>
<dbReference type="Pfam" id="PF10244">
    <property type="entry name" value="MRP-L51"/>
    <property type="match status" value="1"/>
</dbReference>
<comment type="subcellular location">
    <subcellularLocation>
        <location evidence="7">Endomembrane system</location>
        <topology evidence="7">Single-pass type IV membrane protein</topology>
    </subcellularLocation>
    <subcellularLocation>
        <location evidence="6">Synapse</location>
    </subcellularLocation>
</comment>
<dbReference type="AlphaFoldDB" id="A0A9Q0IHR2"/>
<dbReference type="GO" id="GO:0045202">
    <property type="term" value="C:synapse"/>
    <property type="evidence" value="ECO:0007669"/>
    <property type="project" value="UniProtKB-SubCell"/>
</dbReference>
<dbReference type="Proteomes" id="UP001148018">
    <property type="component" value="Unassembled WGS sequence"/>
</dbReference>
<keyword evidence="4" id="KW-0770">Synapse</keyword>
<reference evidence="12" key="1">
    <citation type="submission" date="2022-07" db="EMBL/GenBank/DDBJ databases">
        <title>Chromosome-level genome of Muraenolepis orangiensis.</title>
        <authorList>
            <person name="Kim J."/>
        </authorList>
    </citation>
    <scope>NUCLEOTIDE SEQUENCE</scope>
    <source>
        <strain evidence="12">KU_S4_2022</strain>
        <tissue evidence="12">Muscle</tissue>
    </source>
</reference>
<evidence type="ECO:0000256" key="7">
    <source>
        <dbReference type="ARBA" id="ARBA00046280"/>
    </source>
</evidence>
<evidence type="ECO:0000256" key="5">
    <source>
        <dbReference type="ARBA" id="ARBA00023136"/>
    </source>
</evidence>
<dbReference type="FunFam" id="1.20.5.110:FF:000013">
    <property type="entry name" value="Vesicle-associated membrane protein 2"/>
    <property type="match status" value="1"/>
</dbReference>
<dbReference type="GO" id="GO:0003735">
    <property type="term" value="F:structural constituent of ribosome"/>
    <property type="evidence" value="ECO:0007669"/>
    <property type="project" value="InterPro"/>
</dbReference>
<dbReference type="GO" id="GO:0016192">
    <property type="term" value="P:vesicle-mediated transport"/>
    <property type="evidence" value="ECO:0007669"/>
    <property type="project" value="InterPro"/>
</dbReference>
<evidence type="ECO:0000313" key="13">
    <source>
        <dbReference type="Proteomes" id="UP001148018"/>
    </source>
</evidence>
<dbReference type="Gene3D" id="1.20.5.110">
    <property type="match status" value="1"/>
</dbReference>
<dbReference type="Pfam" id="PF00957">
    <property type="entry name" value="Synaptobrevin"/>
    <property type="match status" value="1"/>
</dbReference>
<protein>
    <recommendedName>
        <fullName evidence="11">V-SNARE coiled-coil homology domain-containing protein</fullName>
    </recommendedName>
</protein>
<feature type="domain" description="V-SNARE coiled-coil homology" evidence="11">
    <location>
        <begin position="135"/>
        <end position="195"/>
    </location>
</feature>
<feature type="region of interest" description="Disordered" evidence="9">
    <location>
        <begin position="101"/>
        <end position="138"/>
    </location>
</feature>
<dbReference type="PROSITE" id="PS00417">
    <property type="entry name" value="SYNAPTOBREVIN"/>
    <property type="match status" value="1"/>
</dbReference>
<comment type="similarity">
    <text evidence="1">Belongs to the synaptobrevin family.</text>
</comment>